<evidence type="ECO:0000313" key="11">
    <source>
        <dbReference type="Proteomes" id="UP001205920"/>
    </source>
</evidence>
<dbReference type="GO" id="GO:0005524">
    <property type="term" value="F:ATP binding"/>
    <property type="evidence" value="ECO:0007669"/>
    <property type="project" value="UniProtKB-KW"/>
</dbReference>
<dbReference type="PROSITE" id="PS50929">
    <property type="entry name" value="ABC_TM1F"/>
    <property type="match status" value="1"/>
</dbReference>
<feature type="transmembrane region" description="Helical" evidence="7">
    <location>
        <begin position="20"/>
        <end position="45"/>
    </location>
</feature>
<keyword evidence="3" id="KW-0547">Nucleotide-binding</keyword>
<keyword evidence="6 7" id="KW-0472">Membrane</keyword>
<dbReference type="PANTHER" id="PTHR24221">
    <property type="entry name" value="ATP-BINDING CASSETTE SUB-FAMILY B"/>
    <property type="match status" value="1"/>
</dbReference>
<organism evidence="10 11">
    <name type="scientific">Corynebacterium lipophilum</name>
    <dbReference type="NCBI Taxonomy" id="2804918"/>
    <lineage>
        <taxon>Bacteria</taxon>
        <taxon>Bacillati</taxon>
        <taxon>Actinomycetota</taxon>
        <taxon>Actinomycetes</taxon>
        <taxon>Mycobacteriales</taxon>
        <taxon>Corynebacteriaceae</taxon>
        <taxon>Corynebacterium</taxon>
    </lineage>
</organism>
<evidence type="ECO:0000256" key="1">
    <source>
        <dbReference type="ARBA" id="ARBA00004651"/>
    </source>
</evidence>
<dbReference type="InterPro" id="IPR027417">
    <property type="entry name" value="P-loop_NTPase"/>
</dbReference>
<evidence type="ECO:0000256" key="3">
    <source>
        <dbReference type="ARBA" id="ARBA00022741"/>
    </source>
</evidence>
<dbReference type="SUPFAM" id="SSF52540">
    <property type="entry name" value="P-loop containing nucleoside triphosphate hydrolases"/>
    <property type="match status" value="1"/>
</dbReference>
<evidence type="ECO:0000256" key="5">
    <source>
        <dbReference type="ARBA" id="ARBA00022989"/>
    </source>
</evidence>
<dbReference type="InterPro" id="IPR017871">
    <property type="entry name" value="ABC_transporter-like_CS"/>
</dbReference>
<feature type="transmembrane region" description="Helical" evidence="7">
    <location>
        <begin position="235"/>
        <end position="259"/>
    </location>
</feature>
<sequence length="510" mass="53512">MASPIDPRLLRLVPPVRQLIVRTGVAQAADTLLLVARGILIGFVAASAVTERAVPRASLLLALAGVVVAHGVLSWVAQRWSADAVGGVVEDLRTKALRALAKQDPRAVEQDSATWSHVLTRGITDFRPYLTEFLPALFSTAIGTPIVVAVIFYFDWISGVFCLITLPLIPMFMVLIGKLTADHTKRRLEVTAGLGAQLSDLLAGAPTLRALHATKRPAQQIRQTGQKHADSTMGVLRLAFLSSFALEFIATLSVALVAVSIGLRLVTGSITLLAGLTVLIIVPEVFAPIRRVGASYHAAADGLSAAERVLELLDAPSATTGSYIAEEPGVQVRNLSVRGRDGVRPDGLTFDAPRGQVTVLTGANGSGKSTTLLAVLGQLPDAMVGGEVAVEKKVAYLPATPAMEPGTVGSNVALFGARGDVSLVGVSEAHAVGPYGDGISAGQRQRVGIARTFAADADVFVLDEPTAHLSPELVDEVIRRMRGLAQRGAAVLVASHDQRVLDAADQVVQV</sequence>
<dbReference type="SMART" id="SM00382">
    <property type="entry name" value="AAA"/>
    <property type="match status" value="1"/>
</dbReference>
<dbReference type="Gene3D" id="3.40.50.300">
    <property type="entry name" value="P-loop containing nucleotide triphosphate hydrolases"/>
    <property type="match status" value="1"/>
</dbReference>
<keyword evidence="11" id="KW-1185">Reference proteome</keyword>
<dbReference type="Pfam" id="PF00664">
    <property type="entry name" value="ABC_membrane"/>
    <property type="match status" value="1"/>
</dbReference>
<dbReference type="InterPro" id="IPR003439">
    <property type="entry name" value="ABC_transporter-like_ATP-bd"/>
</dbReference>
<protein>
    <submittedName>
        <fullName evidence="10">ATP-binding cassette domain-containing protein</fullName>
    </submittedName>
</protein>
<keyword evidence="2 7" id="KW-0812">Transmembrane</keyword>
<feature type="transmembrane region" description="Helical" evidence="7">
    <location>
        <begin position="57"/>
        <end position="77"/>
    </location>
</feature>
<comment type="subcellular location">
    <subcellularLocation>
        <location evidence="1">Cell membrane</location>
        <topology evidence="1">Multi-pass membrane protein</topology>
    </subcellularLocation>
</comment>
<evidence type="ECO:0000256" key="6">
    <source>
        <dbReference type="ARBA" id="ARBA00023136"/>
    </source>
</evidence>
<keyword evidence="5 7" id="KW-1133">Transmembrane helix</keyword>
<dbReference type="PROSITE" id="PS50893">
    <property type="entry name" value="ABC_TRANSPORTER_2"/>
    <property type="match status" value="1"/>
</dbReference>
<accession>A0AAW5HZC9</accession>
<dbReference type="EMBL" id="JAEUWV010000018">
    <property type="protein sequence ID" value="MCO6395210.1"/>
    <property type="molecule type" value="Genomic_DNA"/>
</dbReference>
<dbReference type="InterPro" id="IPR039421">
    <property type="entry name" value="Type_1_exporter"/>
</dbReference>
<dbReference type="InterPro" id="IPR003593">
    <property type="entry name" value="AAA+_ATPase"/>
</dbReference>
<dbReference type="PROSITE" id="PS00211">
    <property type="entry name" value="ABC_TRANSPORTER_1"/>
    <property type="match status" value="1"/>
</dbReference>
<dbReference type="PANTHER" id="PTHR24221:SF590">
    <property type="entry name" value="COMPONENT LINKED WITH THE ASSEMBLY OF CYTOCHROME' TRANSPORT TRANSMEMBRANE ATP-BINDING PROTEIN ABC TRANSPORTER CYDD-RELATED"/>
    <property type="match status" value="1"/>
</dbReference>
<evidence type="ECO:0000256" key="7">
    <source>
        <dbReference type="SAM" id="Phobius"/>
    </source>
</evidence>
<gene>
    <name evidence="10" type="ORF">JMN37_09565</name>
</gene>
<keyword evidence="4 10" id="KW-0067">ATP-binding</keyword>
<evidence type="ECO:0000313" key="10">
    <source>
        <dbReference type="EMBL" id="MCO6395210.1"/>
    </source>
</evidence>
<dbReference type="Proteomes" id="UP001205920">
    <property type="component" value="Unassembled WGS sequence"/>
</dbReference>
<dbReference type="GO" id="GO:0016887">
    <property type="term" value="F:ATP hydrolysis activity"/>
    <property type="evidence" value="ECO:0007669"/>
    <property type="project" value="InterPro"/>
</dbReference>
<proteinExistence type="predicted"/>
<dbReference type="GO" id="GO:0005886">
    <property type="term" value="C:plasma membrane"/>
    <property type="evidence" value="ECO:0007669"/>
    <property type="project" value="UniProtKB-SubCell"/>
</dbReference>
<dbReference type="GO" id="GO:0140359">
    <property type="term" value="F:ABC-type transporter activity"/>
    <property type="evidence" value="ECO:0007669"/>
    <property type="project" value="InterPro"/>
</dbReference>
<dbReference type="InterPro" id="IPR011527">
    <property type="entry name" value="ABC1_TM_dom"/>
</dbReference>
<dbReference type="SUPFAM" id="SSF90123">
    <property type="entry name" value="ABC transporter transmembrane region"/>
    <property type="match status" value="1"/>
</dbReference>
<feature type="transmembrane region" description="Helical" evidence="7">
    <location>
        <begin position="265"/>
        <end position="287"/>
    </location>
</feature>
<feature type="domain" description="ABC transmembrane type-1" evidence="9">
    <location>
        <begin position="25"/>
        <end position="301"/>
    </location>
</feature>
<dbReference type="RefSeq" id="WP_252931962.1">
    <property type="nucleotide sequence ID" value="NZ_JAEUWV010000018.1"/>
</dbReference>
<feature type="transmembrane region" description="Helical" evidence="7">
    <location>
        <begin position="158"/>
        <end position="177"/>
    </location>
</feature>
<evidence type="ECO:0000259" key="9">
    <source>
        <dbReference type="PROSITE" id="PS50929"/>
    </source>
</evidence>
<reference evidence="10 11" key="1">
    <citation type="submission" date="2021-01" db="EMBL/GenBank/DDBJ databases">
        <title>Identification and Characterization of Corynebacterium sp.</title>
        <authorList>
            <person name="Luo Q."/>
            <person name="Qu P."/>
            <person name="Chen Q."/>
        </authorList>
    </citation>
    <scope>NUCLEOTIDE SEQUENCE [LARGE SCALE GENOMIC DNA]</scope>
    <source>
        <strain evidence="10 11">MC-18</strain>
    </source>
</reference>
<evidence type="ECO:0000256" key="4">
    <source>
        <dbReference type="ARBA" id="ARBA00022840"/>
    </source>
</evidence>
<feature type="domain" description="ABC transporter" evidence="8">
    <location>
        <begin position="330"/>
        <end position="510"/>
    </location>
</feature>
<dbReference type="Gene3D" id="1.20.1560.10">
    <property type="entry name" value="ABC transporter type 1, transmembrane domain"/>
    <property type="match status" value="1"/>
</dbReference>
<dbReference type="Pfam" id="PF00005">
    <property type="entry name" value="ABC_tran"/>
    <property type="match status" value="1"/>
</dbReference>
<name>A0AAW5HZC9_9CORY</name>
<dbReference type="AlphaFoldDB" id="A0AAW5HZC9"/>
<evidence type="ECO:0000256" key="2">
    <source>
        <dbReference type="ARBA" id="ARBA00022692"/>
    </source>
</evidence>
<feature type="transmembrane region" description="Helical" evidence="7">
    <location>
        <begin position="133"/>
        <end position="152"/>
    </location>
</feature>
<dbReference type="CDD" id="cd18584">
    <property type="entry name" value="ABC_6TM_AarD_CydD"/>
    <property type="match status" value="1"/>
</dbReference>
<evidence type="ECO:0000259" key="8">
    <source>
        <dbReference type="PROSITE" id="PS50893"/>
    </source>
</evidence>
<comment type="caution">
    <text evidence="10">The sequence shown here is derived from an EMBL/GenBank/DDBJ whole genome shotgun (WGS) entry which is preliminary data.</text>
</comment>
<dbReference type="InterPro" id="IPR036640">
    <property type="entry name" value="ABC1_TM_sf"/>
</dbReference>